<evidence type="ECO:0000313" key="16">
    <source>
        <dbReference type="Proteomes" id="UP001591681"/>
    </source>
</evidence>
<dbReference type="AlphaFoldDB" id="A0ABD1JKU7"/>
<dbReference type="SMART" id="SM00179">
    <property type="entry name" value="EGF_CA"/>
    <property type="match status" value="3"/>
</dbReference>
<evidence type="ECO:0000256" key="2">
    <source>
        <dbReference type="ARBA" id="ARBA00006127"/>
    </source>
</evidence>
<evidence type="ECO:0000256" key="1">
    <source>
        <dbReference type="ARBA" id="ARBA00004498"/>
    </source>
</evidence>
<protein>
    <submittedName>
        <fullName evidence="15">Uncharacterized protein</fullName>
    </submittedName>
</protein>
<dbReference type="PANTHER" id="PTHR24050">
    <property type="entry name" value="PA14 DOMAIN-CONTAINING PROTEIN"/>
    <property type="match status" value="1"/>
</dbReference>
<feature type="domain" description="Sushi" evidence="14">
    <location>
        <begin position="24"/>
        <end position="78"/>
    </location>
</feature>
<dbReference type="SUPFAM" id="SSF57535">
    <property type="entry name" value="Complement control module/SCR domain"/>
    <property type="match status" value="3"/>
</dbReference>
<evidence type="ECO:0000313" key="15">
    <source>
        <dbReference type="EMBL" id="KAL2087761.1"/>
    </source>
</evidence>
<dbReference type="InterPro" id="IPR026823">
    <property type="entry name" value="cEGF"/>
</dbReference>
<dbReference type="InterPro" id="IPR018097">
    <property type="entry name" value="EGF_Ca-bd_CS"/>
</dbReference>
<gene>
    <name evidence="15" type="ORF">ACEWY4_016589</name>
</gene>
<dbReference type="Pfam" id="PF07645">
    <property type="entry name" value="EGF_CA"/>
    <property type="match status" value="1"/>
</dbReference>
<comment type="subcellular location">
    <subcellularLocation>
        <location evidence="1">Secreted</location>
        <location evidence="1">Extracellular space</location>
        <location evidence="1">Extracellular matrix</location>
    </subcellularLocation>
</comment>
<evidence type="ECO:0000259" key="13">
    <source>
        <dbReference type="PROSITE" id="PS50026"/>
    </source>
</evidence>
<organism evidence="15 16">
    <name type="scientific">Coilia grayii</name>
    <name type="common">Gray's grenadier anchovy</name>
    <dbReference type="NCBI Taxonomy" id="363190"/>
    <lineage>
        <taxon>Eukaryota</taxon>
        <taxon>Metazoa</taxon>
        <taxon>Chordata</taxon>
        <taxon>Craniata</taxon>
        <taxon>Vertebrata</taxon>
        <taxon>Euteleostomi</taxon>
        <taxon>Actinopterygii</taxon>
        <taxon>Neopterygii</taxon>
        <taxon>Teleostei</taxon>
        <taxon>Clupei</taxon>
        <taxon>Clupeiformes</taxon>
        <taxon>Clupeoidei</taxon>
        <taxon>Engraulidae</taxon>
        <taxon>Coilinae</taxon>
        <taxon>Coilia</taxon>
    </lineage>
</organism>
<dbReference type="PROSITE" id="PS01186">
    <property type="entry name" value="EGF_2"/>
    <property type="match status" value="1"/>
</dbReference>
<name>A0ABD1JKU7_9TELE</name>
<dbReference type="PANTHER" id="PTHR24050:SF28">
    <property type="entry name" value="UROMODULIN-LIKE"/>
    <property type="match status" value="1"/>
</dbReference>
<evidence type="ECO:0000259" key="14">
    <source>
        <dbReference type="PROSITE" id="PS50923"/>
    </source>
</evidence>
<dbReference type="PROSITE" id="PS01187">
    <property type="entry name" value="EGF_CA"/>
    <property type="match status" value="1"/>
</dbReference>
<dbReference type="Pfam" id="PF14670">
    <property type="entry name" value="FXa_inhibition"/>
    <property type="match status" value="1"/>
</dbReference>
<dbReference type="InterPro" id="IPR009030">
    <property type="entry name" value="Growth_fac_rcpt_cys_sf"/>
</dbReference>
<keyword evidence="3" id="KW-0964">Secreted</keyword>
<keyword evidence="8" id="KW-0325">Glycoprotein</keyword>
<keyword evidence="4 9" id="KW-0245">EGF-like domain</keyword>
<feature type="chain" id="PRO_5044805310" evidence="12">
    <location>
        <begin position="23"/>
        <end position="873"/>
    </location>
</feature>
<keyword evidence="16" id="KW-1185">Reference proteome</keyword>
<dbReference type="PROSITE" id="PS00010">
    <property type="entry name" value="ASX_HYDROXYL"/>
    <property type="match status" value="1"/>
</dbReference>
<evidence type="ECO:0000256" key="12">
    <source>
        <dbReference type="SAM" id="SignalP"/>
    </source>
</evidence>
<feature type="domain" description="Sushi" evidence="14">
    <location>
        <begin position="79"/>
        <end position="133"/>
    </location>
</feature>
<accession>A0ABD1JKU7</accession>
<evidence type="ECO:0000256" key="10">
    <source>
        <dbReference type="PROSITE-ProRule" id="PRU00302"/>
    </source>
</evidence>
<dbReference type="CDD" id="cd00033">
    <property type="entry name" value="CCP"/>
    <property type="match status" value="3"/>
</dbReference>
<proteinExistence type="inferred from homology"/>
<comment type="caution">
    <text evidence="15">The sequence shown here is derived from an EMBL/GenBank/DDBJ whole genome shotgun (WGS) entry which is preliminary data.</text>
</comment>
<dbReference type="Gene3D" id="2.10.70.10">
    <property type="entry name" value="Complement Module, domain 1"/>
    <property type="match status" value="3"/>
</dbReference>
<dbReference type="EMBL" id="JBHFQA010000014">
    <property type="protein sequence ID" value="KAL2087761.1"/>
    <property type="molecule type" value="Genomic_DNA"/>
</dbReference>
<dbReference type="Proteomes" id="UP001591681">
    <property type="component" value="Unassembled WGS sequence"/>
</dbReference>
<feature type="region of interest" description="Disordered" evidence="11">
    <location>
        <begin position="451"/>
        <end position="475"/>
    </location>
</feature>
<evidence type="ECO:0000256" key="5">
    <source>
        <dbReference type="ARBA" id="ARBA00022729"/>
    </source>
</evidence>
<evidence type="ECO:0000256" key="6">
    <source>
        <dbReference type="ARBA" id="ARBA00022737"/>
    </source>
</evidence>
<dbReference type="SUPFAM" id="SSF57184">
    <property type="entry name" value="Growth factor receptor domain"/>
    <property type="match status" value="1"/>
</dbReference>
<feature type="domain" description="Sushi" evidence="14">
    <location>
        <begin position="640"/>
        <end position="704"/>
    </location>
</feature>
<keyword evidence="5 12" id="KW-0732">Signal</keyword>
<reference evidence="15 16" key="1">
    <citation type="submission" date="2024-09" db="EMBL/GenBank/DDBJ databases">
        <title>A chromosome-level genome assembly of Gray's grenadier anchovy, Coilia grayii.</title>
        <authorList>
            <person name="Fu Z."/>
        </authorList>
    </citation>
    <scope>NUCLEOTIDE SEQUENCE [LARGE SCALE GENOMIC DNA]</scope>
    <source>
        <strain evidence="15">G4</strain>
        <tissue evidence="15">Muscle</tissue>
    </source>
</reference>
<dbReference type="CDD" id="cd00054">
    <property type="entry name" value="EGF_CA"/>
    <property type="match status" value="3"/>
</dbReference>
<comment type="caution">
    <text evidence="9">Lacks conserved residue(s) required for the propagation of feature annotation.</text>
</comment>
<dbReference type="FunFam" id="2.10.25.10:FF:000037">
    <property type="entry name" value="Signal peptide, CUB domain and EGF-like domain-containing 2"/>
    <property type="match status" value="1"/>
</dbReference>
<feature type="region of interest" description="Disordered" evidence="11">
    <location>
        <begin position="501"/>
        <end position="532"/>
    </location>
</feature>
<keyword evidence="3" id="KW-0272">Extracellular matrix</keyword>
<dbReference type="InterPro" id="IPR052235">
    <property type="entry name" value="Nephronectin_domain"/>
</dbReference>
<dbReference type="FunFam" id="2.10.25.10:FF:000005">
    <property type="entry name" value="Fibrillin 2"/>
    <property type="match status" value="1"/>
</dbReference>
<feature type="compositionally biased region" description="Low complexity" evidence="11">
    <location>
        <begin position="508"/>
        <end position="527"/>
    </location>
</feature>
<dbReference type="Gene3D" id="2.10.25.10">
    <property type="entry name" value="Laminin"/>
    <property type="match status" value="4"/>
</dbReference>
<dbReference type="InterPro" id="IPR001881">
    <property type="entry name" value="EGF-like_Ca-bd_dom"/>
</dbReference>
<keyword evidence="10" id="KW-0768">Sushi</keyword>
<evidence type="ECO:0000256" key="7">
    <source>
        <dbReference type="ARBA" id="ARBA00023157"/>
    </source>
</evidence>
<dbReference type="InterPro" id="IPR000742">
    <property type="entry name" value="EGF"/>
</dbReference>
<dbReference type="FunFam" id="2.10.25.10:FF:000010">
    <property type="entry name" value="Pro-epidermal growth factor"/>
    <property type="match status" value="1"/>
</dbReference>
<evidence type="ECO:0000256" key="3">
    <source>
        <dbReference type="ARBA" id="ARBA00022530"/>
    </source>
</evidence>
<evidence type="ECO:0000256" key="11">
    <source>
        <dbReference type="SAM" id="MobiDB-lite"/>
    </source>
</evidence>
<evidence type="ECO:0000256" key="8">
    <source>
        <dbReference type="ARBA" id="ARBA00023180"/>
    </source>
</evidence>
<dbReference type="Pfam" id="PF12662">
    <property type="entry name" value="cEGF"/>
    <property type="match status" value="1"/>
</dbReference>
<keyword evidence="6" id="KW-0677">Repeat</keyword>
<feature type="signal peptide" evidence="12">
    <location>
        <begin position="1"/>
        <end position="22"/>
    </location>
</feature>
<dbReference type="PROSITE" id="PS50923">
    <property type="entry name" value="SUSHI"/>
    <property type="match status" value="3"/>
</dbReference>
<dbReference type="InterPro" id="IPR049883">
    <property type="entry name" value="NOTCH1_EGF-like"/>
</dbReference>
<evidence type="ECO:0000256" key="4">
    <source>
        <dbReference type="ARBA" id="ARBA00022536"/>
    </source>
</evidence>
<dbReference type="PROSITE" id="PS50026">
    <property type="entry name" value="EGF_3"/>
    <property type="match status" value="1"/>
</dbReference>
<comment type="similarity">
    <text evidence="2">Belongs to the fibulin family.</text>
</comment>
<keyword evidence="7" id="KW-1015">Disulfide bond</keyword>
<feature type="domain" description="EGF-like" evidence="13">
    <location>
        <begin position="746"/>
        <end position="786"/>
    </location>
</feature>
<dbReference type="SMART" id="SM00032">
    <property type="entry name" value="CCP"/>
    <property type="match status" value="3"/>
</dbReference>
<dbReference type="SMART" id="SM00181">
    <property type="entry name" value="EGF"/>
    <property type="match status" value="4"/>
</dbReference>
<evidence type="ECO:0000256" key="9">
    <source>
        <dbReference type="PROSITE-ProRule" id="PRU00076"/>
    </source>
</evidence>
<dbReference type="Pfam" id="PF00084">
    <property type="entry name" value="Sushi"/>
    <property type="match status" value="3"/>
</dbReference>
<sequence>MEAPAGLLSFLLFLWIMRSGFAGEPCRGFKHLENGRTFFRFKGLYATFTCNPGFRIHGHHTSSCVSGQWVREPPVCVASGCASPGRVQHGSADVNEDGSFVVFSCNDGYRLYGSQLLYCKGKTWSNPKPVCKESDIMSSLKPKPKVVSGSNVEKKLRAPPNLKDYFKSHYNTASKDAYLDSALLVASFPKSHLSGGMLVKPKLAPPQRKPQKKQLFHMSVAAHSELASGVYKNLEVTEQLTRPQQMGITAAAALTTPGPVVLSSTKEPPLPTTTGINFRTFEMNGEVSKPVFVSVPRKADVLLENKSKVAISSPTVSVAKGPPETITVGQSFVGAATSPPTEVSDKFLDTPQTEVSDKFLDTVKTVIPTTSAPQAQGMSAVSVVTTVDIQNEYPKNLDSFTGGVKKMADYVQITTGHPSDHFPDRLERISEPEQLSSSLGDQPHVLPVTESYKDTEEPWTFSEKTERPSQGNEGIAQHEVTSTEKLAFLLQSTPQSVVPSVPTAAFRPTSSLSPSFSEPADSSSSSSRMLQPVRSVLTDPDEEGLGITEEALAVGAKWGFQALVEVLTGATQLEPIQPVTEAADVTPASPLRLNRQQSHMQSSSPCTPTVQIGRVSSYLPEREAFTKARLFELPIKNRRPVCPYPPLPAHGTFYFRTLQKPAPLQYKHYIQYACYPGYSLANGDVYSYCQHNGTWSGTTPVCLEVTPCLLNNGGCSQLCAPGPHHRAQCQCRQGFMLLEDQRTCRDVDECVEERHQCLQACVNTFGSFKCSCRAGFQLGEDGRTCVDASECAEPGRAGCEWKCVNLSGSYHCVCPRGFRRHTDGRRCIDINECNYSNGGCSHICKNLRGGYKCACPPSHHISPSNRKKCLVTA</sequence>
<dbReference type="InterPro" id="IPR000152">
    <property type="entry name" value="EGF-type_Asp/Asn_hydroxyl_site"/>
</dbReference>
<dbReference type="InterPro" id="IPR035976">
    <property type="entry name" value="Sushi/SCR/CCP_sf"/>
</dbReference>
<dbReference type="InterPro" id="IPR000436">
    <property type="entry name" value="Sushi_SCR_CCP_dom"/>
</dbReference>